<evidence type="ECO:0000256" key="9">
    <source>
        <dbReference type="SAM" id="MobiDB-lite"/>
    </source>
</evidence>
<evidence type="ECO:0000256" key="6">
    <source>
        <dbReference type="ARBA" id="ARBA00022833"/>
    </source>
</evidence>
<dbReference type="SMART" id="SM00109">
    <property type="entry name" value="C1"/>
    <property type="match status" value="3"/>
</dbReference>
<feature type="domain" description="Phorbol-ester/DAG-type" evidence="10">
    <location>
        <begin position="319"/>
        <end position="368"/>
    </location>
</feature>
<dbReference type="Pfam" id="PF00130">
    <property type="entry name" value="C1_1"/>
    <property type="match status" value="1"/>
</dbReference>
<dbReference type="GO" id="GO:0005634">
    <property type="term" value="C:nucleus"/>
    <property type="evidence" value="ECO:0007669"/>
    <property type="project" value="TreeGrafter"/>
</dbReference>
<keyword evidence="6" id="KW-0862">Zinc</keyword>
<comment type="caution">
    <text evidence="12">The sequence shown here is derived from an EMBL/GenBank/DDBJ whole genome shotgun (WGS) entry which is preliminary data.</text>
</comment>
<dbReference type="GO" id="GO:0051233">
    <property type="term" value="C:spindle midzone"/>
    <property type="evidence" value="ECO:0007669"/>
    <property type="project" value="TreeGrafter"/>
</dbReference>
<keyword evidence="2" id="KW-0217">Developmental protein</keyword>
<keyword evidence="1" id="KW-0343">GTPase activation</keyword>
<evidence type="ECO:0000256" key="7">
    <source>
        <dbReference type="ARBA" id="ARBA00022871"/>
    </source>
</evidence>
<dbReference type="EMBL" id="CADEBC010000858">
    <property type="protein sequence ID" value="CAB3261154.1"/>
    <property type="molecule type" value="Genomic_DNA"/>
</dbReference>
<dbReference type="FunFam" id="3.30.60.20:FF:000033">
    <property type="entry name" value="Rac GTPase-activating protein 1"/>
    <property type="match status" value="1"/>
</dbReference>
<dbReference type="InterPro" id="IPR008936">
    <property type="entry name" value="Rho_GTPase_activation_prot"/>
</dbReference>
<dbReference type="CDD" id="cd04382">
    <property type="entry name" value="RhoGAP_MgcRacGAP"/>
    <property type="match status" value="1"/>
</dbReference>
<dbReference type="PROSITE" id="PS00479">
    <property type="entry name" value="ZF_DAG_PE_1"/>
    <property type="match status" value="1"/>
</dbReference>
<dbReference type="GO" id="GO:0032154">
    <property type="term" value="C:cleavage furrow"/>
    <property type="evidence" value="ECO:0007669"/>
    <property type="project" value="TreeGrafter"/>
</dbReference>
<organism evidence="12 13">
    <name type="scientific">Arctia plantaginis</name>
    <name type="common">Wood tiger moth</name>
    <name type="synonym">Phalaena plantaginis</name>
    <dbReference type="NCBI Taxonomy" id="874455"/>
    <lineage>
        <taxon>Eukaryota</taxon>
        <taxon>Metazoa</taxon>
        <taxon>Ecdysozoa</taxon>
        <taxon>Arthropoda</taxon>
        <taxon>Hexapoda</taxon>
        <taxon>Insecta</taxon>
        <taxon>Pterygota</taxon>
        <taxon>Neoptera</taxon>
        <taxon>Endopterygota</taxon>
        <taxon>Lepidoptera</taxon>
        <taxon>Glossata</taxon>
        <taxon>Ditrysia</taxon>
        <taxon>Noctuoidea</taxon>
        <taxon>Erebidae</taxon>
        <taxon>Arctiinae</taxon>
        <taxon>Arctia</taxon>
    </lineage>
</organism>
<dbReference type="GO" id="GO:0007283">
    <property type="term" value="P:spermatogenesis"/>
    <property type="evidence" value="ECO:0007669"/>
    <property type="project" value="UniProtKB-KW"/>
</dbReference>
<dbReference type="Gene3D" id="1.10.555.10">
    <property type="entry name" value="Rho GTPase activation protein"/>
    <property type="match status" value="1"/>
</dbReference>
<feature type="compositionally biased region" description="Polar residues" evidence="9">
    <location>
        <begin position="282"/>
        <end position="291"/>
    </location>
</feature>
<dbReference type="GO" id="GO:0097149">
    <property type="term" value="C:centralspindlin complex"/>
    <property type="evidence" value="ECO:0007669"/>
    <property type="project" value="TreeGrafter"/>
</dbReference>
<dbReference type="AlphaFoldDB" id="A0A8S1BFZ6"/>
<evidence type="ECO:0000256" key="5">
    <source>
        <dbReference type="ARBA" id="ARBA00022782"/>
    </source>
</evidence>
<dbReference type="GO" id="GO:0008270">
    <property type="term" value="F:zinc ion binding"/>
    <property type="evidence" value="ECO:0007669"/>
    <property type="project" value="UniProtKB-KW"/>
</dbReference>
<sequence>MSSDNSDSSAGMTLSLVAQFDDINRLNSILNDGAAEEYFLAFLKQMEWVRGQWAAAEAESARLQTELDEALRTLAKWEAKFAHVRKLLDGEKRERNIVLKKYSELSKLLDMARDLLFNDNRAKLNDETLQKLAFLNGTAQQDHNAKLIGVPELNSTGTLLSEMSYSRSEDDLDLSLASTRRSWVQRGGWNARENAPVTKKRRSSTNSSATKTVELQGGKVLATATTTLTLERAPTSHDLKPPQNFQPISESSDEAPPPRKSSGRLSGRGSLHVPEECAPSAPQRTDTSSGCETPRAVPQRTPSVVSAGFGASPRARPRQHNFVAKNFYKRETCGPCGKTIKFAKLGVKCEWCRAQAHPECRALLPLPCVPPGPAARRLNAPQAHPECRALLPLPCVPPGPAARRLNAPQAHPECRALLPLPCVPPGPAARRLNAPQVQPTVYYRHKVREAGREVRVVPCAGAPRVPRAAAAARACRPGPPPGDSTRRRYNLLSTIDIKFAKLGVKCEWCRAQAHPECAARCCRCRACRPGPPPGDSTRRRYNLLSTIDIKFAKLGVKCEWCRAQAHPECRALLPLPCVPPGPAARRLNAPQAHPECRALLPLPCVPPGPAARRLNAPQAHPECRALLPLPCVPPGPAARRLNAPQVQPTVYYRHKVREAGREVRVVPCAGAPPSAARCCRCRACRPGPPPGDSTRRRYNLLSTIDIKFAKLGVKCEWCRAQAHPECRALLPLPCVPPGPAARRLNAPQAHPECRALLPLPCVPPGPAARRLNAPQAHPECRALLPLPCVPPGPAARRLNAPQAHPECRALLPLPCVPPGPAARRLNAPQAHPECRALLPLPCVPPGPAARRLNAPQVQPTVYYRHKVREAGREVRVVPCAGAPRVPRAAAAAVRAARARRQETQRAAVVSYGQAMTASKAGSAPAQAPPDFASPDTGITYLLIKVTSEGCISDYAPSTPPMVPALLVHCINEVEKRGLMEKGIYRISATDKDVKRLKERFLRGCGSPSLGGEDVHVLCGCIKDFLRGLREPLVTSALWADFLEAARLAQPDATAALVQAVSQLPQPNRDSLAFLVLHLQKVAESPECEMGIDNLAKIFGPTLIGYGLMSQPTEMYNATTQMFSVMQLLLRLPGDYWSQWACPNEPGSPLTTTMTRPRGFFFSPADTGISRKKRNYFQ</sequence>
<feature type="coiled-coil region" evidence="8">
    <location>
        <begin position="53"/>
        <end position="80"/>
    </location>
</feature>
<dbReference type="SUPFAM" id="SSF48350">
    <property type="entry name" value="GTPase activation domain, GAP"/>
    <property type="match status" value="1"/>
</dbReference>
<name>A0A8S1BFZ6_ARCPL</name>
<reference evidence="12 13" key="1">
    <citation type="submission" date="2020-04" db="EMBL/GenBank/DDBJ databases">
        <authorList>
            <person name="Wallbank WR R."/>
            <person name="Pardo Diaz C."/>
            <person name="Kozak K."/>
            <person name="Martin S."/>
            <person name="Jiggins C."/>
            <person name="Moest M."/>
            <person name="Warren A I."/>
            <person name="Byers J.R.P. K."/>
            <person name="Montejo-Kovacevich G."/>
            <person name="Yen C E."/>
        </authorList>
    </citation>
    <scope>NUCLEOTIDE SEQUENCE [LARGE SCALE GENOMIC DNA]</scope>
</reference>
<proteinExistence type="predicted"/>
<dbReference type="GO" id="GO:0030496">
    <property type="term" value="C:midbody"/>
    <property type="evidence" value="ECO:0007669"/>
    <property type="project" value="TreeGrafter"/>
</dbReference>
<keyword evidence="3" id="KW-0479">Metal-binding</keyword>
<dbReference type="InterPro" id="IPR002219">
    <property type="entry name" value="PKC_DAG/PE"/>
</dbReference>
<keyword evidence="8" id="KW-0175">Coiled coil</keyword>
<dbReference type="GO" id="GO:0007266">
    <property type="term" value="P:Rho protein signal transduction"/>
    <property type="evidence" value="ECO:0007669"/>
    <property type="project" value="TreeGrafter"/>
</dbReference>
<dbReference type="SUPFAM" id="SSF57889">
    <property type="entry name" value="Cysteine-rich domain"/>
    <property type="match status" value="3"/>
</dbReference>
<dbReference type="GO" id="GO:0030154">
    <property type="term" value="P:cell differentiation"/>
    <property type="evidence" value="ECO:0007669"/>
    <property type="project" value="UniProtKB-KW"/>
</dbReference>
<gene>
    <name evidence="12" type="ORF">APLA_LOCUS17674</name>
</gene>
<evidence type="ECO:0008006" key="14">
    <source>
        <dbReference type="Google" id="ProtNLM"/>
    </source>
</evidence>
<dbReference type="GO" id="GO:0005096">
    <property type="term" value="F:GTPase activator activity"/>
    <property type="evidence" value="ECO:0007669"/>
    <property type="project" value="UniProtKB-KW"/>
</dbReference>
<keyword evidence="7" id="KW-0744">Spermatogenesis</keyword>
<evidence type="ECO:0000259" key="11">
    <source>
        <dbReference type="PROSITE" id="PS50238"/>
    </source>
</evidence>
<evidence type="ECO:0000256" key="8">
    <source>
        <dbReference type="SAM" id="Coils"/>
    </source>
</evidence>
<feature type="region of interest" description="Disordered" evidence="9">
    <location>
        <begin position="192"/>
        <end position="218"/>
    </location>
</feature>
<keyword evidence="13" id="KW-1185">Reference proteome</keyword>
<dbReference type="PANTHER" id="PTHR46199">
    <property type="entry name" value="RAC GTPASE-ACTIVATING PROTEIN 1"/>
    <property type="match status" value="1"/>
</dbReference>
<evidence type="ECO:0000313" key="12">
    <source>
        <dbReference type="EMBL" id="CAB3261154.1"/>
    </source>
</evidence>
<protein>
    <recommendedName>
        <fullName evidence="14">Rac GTPase-activating protein 1</fullName>
    </recommendedName>
</protein>
<dbReference type="PROSITE" id="PS50081">
    <property type="entry name" value="ZF_DAG_PE_2"/>
    <property type="match status" value="2"/>
</dbReference>
<feature type="domain" description="Rho-GAP" evidence="11">
    <location>
        <begin position="949"/>
        <end position="1136"/>
    </location>
</feature>
<dbReference type="PANTHER" id="PTHR46199:SF3">
    <property type="entry name" value="RAC GTPASE-ACTIVATING PROTEIN 1"/>
    <property type="match status" value="1"/>
</dbReference>
<evidence type="ECO:0000259" key="10">
    <source>
        <dbReference type="PROSITE" id="PS50081"/>
    </source>
</evidence>
<dbReference type="Gene3D" id="3.30.60.20">
    <property type="match status" value="2"/>
</dbReference>
<keyword evidence="4" id="KW-0863">Zinc-finger</keyword>
<feature type="region of interest" description="Disordered" evidence="9">
    <location>
        <begin position="230"/>
        <end position="314"/>
    </location>
</feature>
<evidence type="ECO:0000256" key="4">
    <source>
        <dbReference type="ARBA" id="ARBA00022771"/>
    </source>
</evidence>
<dbReference type="Pfam" id="PF00620">
    <property type="entry name" value="RhoGAP"/>
    <property type="match status" value="1"/>
</dbReference>
<evidence type="ECO:0000256" key="1">
    <source>
        <dbReference type="ARBA" id="ARBA00022468"/>
    </source>
</evidence>
<dbReference type="PROSITE" id="PS50238">
    <property type="entry name" value="RHOGAP"/>
    <property type="match status" value="1"/>
</dbReference>
<evidence type="ECO:0000313" key="13">
    <source>
        <dbReference type="Proteomes" id="UP000494106"/>
    </source>
</evidence>
<dbReference type="SMART" id="SM00324">
    <property type="entry name" value="RhoGAP"/>
    <property type="match status" value="1"/>
</dbReference>
<accession>A0A8S1BFZ6</accession>
<dbReference type="GO" id="GO:0000281">
    <property type="term" value="P:mitotic cytokinesis"/>
    <property type="evidence" value="ECO:0007669"/>
    <property type="project" value="TreeGrafter"/>
</dbReference>
<dbReference type="Proteomes" id="UP000494106">
    <property type="component" value="Unassembled WGS sequence"/>
</dbReference>
<keyword evidence="5" id="KW-0221">Differentiation</keyword>
<dbReference type="OrthoDB" id="2218807at2759"/>
<feature type="compositionally biased region" description="Polar residues" evidence="9">
    <location>
        <begin position="204"/>
        <end position="213"/>
    </location>
</feature>
<dbReference type="CDD" id="cd20821">
    <property type="entry name" value="C1_MgcRacGAP"/>
    <property type="match status" value="1"/>
</dbReference>
<evidence type="ECO:0000256" key="2">
    <source>
        <dbReference type="ARBA" id="ARBA00022473"/>
    </source>
</evidence>
<dbReference type="InterPro" id="IPR046349">
    <property type="entry name" value="C1-like_sf"/>
</dbReference>
<feature type="domain" description="Phorbol-ester/DAG-type" evidence="10">
    <location>
        <begin position="653"/>
        <end position="734"/>
    </location>
</feature>
<dbReference type="GO" id="GO:0051256">
    <property type="term" value="P:mitotic spindle midzone assembly"/>
    <property type="evidence" value="ECO:0007669"/>
    <property type="project" value="TreeGrafter"/>
</dbReference>
<evidence type="ECO:0000256" key="3">
    <source>
        <dbReference type="ARBA" id="ARBA00022723"/>
    </source>
</evidence>
<dbReference type="InterPro" id="IPR000198">
    <property type="entry name" value="RhoGAP_dom"/>
</dbReference>